<reference evidence="18 19" key="1">
    <citation type="submission" date="2019-04" db="EMBL/GenBank/DDBJ databases">
        <title>Chromosome genome assembly for Takifugu flavidus.</title>
        <authorList>
            <person name="Xiao S."/>
        </authorList>
    </citation>
    <scope>NUCLEOTIDE SEQUENCE [LARGE SCALE GENOMIC DNA]</scope>
    <source>
        <strain evidence="18">HTHZ2018</strain>
        <tissue evidence="18">Muscle</tissue>
    </source>
</reference>
<feature type="domain" description="C2H2-type" evidence="16">
    <location>
        <begin position="805"/>
        <end position="827"/>
    </location>
</feature>
<feature type="domain" description="C2H2-type" evidence="16">
    <location>
        <begin position="82"/>
        <end position="109"/>
    </location>
</feature>
<feature type="region of interest" description="Disordered" evidence="14">
    <location>
        <begin position="1027"/>
        <end position="1064"/>
    </location>
</feature>
<evidence type="ECO:0000256" key="5">
    <source>
        <dbReference type="ARBA" id="ARBA00022737"/>
    </source>
</evidence>
<dbReference type="EMBL" id="RHFK02000002">
    <property type="protein sequence ID" value="TWW79143.1"/>
    <property type="molecule type" value="Genomic_DNA"/>
</dbReference>
<comment type="subcellular location">
    <subcellularLocation>
        <location evidence="2">Nucleus</location>
    </subcellularLocation>
</comment>
<accession>A0A5C6PI38</accession>
<keyword evidence="15" id="KW-0812">Transmembrane</keyword>
<dbReference type="PANTHER" id="PTHR16515:SF60">
    <property type="entry name" value="ZINC FINGER PROTEIN 436"/>
    <property type="match status" value="1"/>
</dbReference>
<comment type="function">
    <text evidence="1">May be involved in transcriptional regulation.</text>
</comment>
<dbReference type="InterPro" id="IPR036236">
    <property type="entry name" value="Znf_C2H2_sf"/>
</dbReference>
<feature type="compositionally biased region" description="Basic and acidic residues" evidence="14">
    <location>
        <begin position="1524"/>
        <end position="1536"/>
    </location>
</feature>
<evidence type="ECO:0000256" key="10">
    <source>
        <dbReference type="ARBA" id="ARBA00023163"/>
    </source>
</evidence>
<evidence type="ECO:0000256" key="11">
    <source>
        <dbReference type="ARBA" id="ARBA00023242"/>
    </source>
</evidence>
<proteinExistence type="inferred from homology"/>
<dbReference type="PROSITE" id="PS00028">
    <property type="entry name" value="ZINC_FINGER_C2H2_1"/>
    <property type="match status" value="17"/>
</dbReference>
<gene>
    <name evidence="18" type="ORF">D4764_10G0001730</name>
</gene>
<dbReference type="SUPFAM" id="SSF57667">
    <property type="entry name" value="beta-beta-alpha zinc fingers"/>
    <property type="match status" value="9"/>
</dbReference>
<sequence length="1662" mass="180486">MANSVALVVQTELLPPQPTASLSPFQSLLGSGEDGEDDRDRGELENGNKAEIESAEEVVLDMVSSSVSGPVQRPPEQSDHPFQCMDCGKCFRWSSRLTHHQRSHNNERPYRCNLCPKAFKGSSALLYHQRSHSGEKPYKCKDCGKAFKRSSLLQVHQSVHTGVRTFLCPYCSLTFKWSSHYQYHLRQHTGECPYPCDTCPKAFKNSSSLRRHKNVHLGLKPYTCTVCKKAFTQSTNLRQHMRIHTGERPYICSECGKTFTHSSNLALHKNSHSNINAVKEGKREVGASKGNGVVEVVVEGEEVTSSMLTDMVRFVSQEGADGVGVGMEEVFLSTAPSSQTQSLLPQLTLTSSGGDVCASRAIGTEVHLSTDTGASMLLYSCGSCSDTFDTRTELEDHQSIHMAPQEHGASVGSGPGAAIEVGDGLVGAGHLLADFEEVVETTTVAENGQTAEMLLGLTGADGSNSTVATTQAQFDLLHTFTEVTQSSEPVPSEARTTWTALSCSYCNKTFKTSGGLNRHVSLMHSLSSQARSQFSCSACDRSFPLLSSLLTHQHSHTPEQRLLAEAEAEIVCPPSLSLSLPLPSSPSQDDKQPEGQREIHVDIIAVGEEQEEQPSKPIKTPKKTGATKNTPPGERPYRCSECGKAFKGSSGLKYHMRDHTGERPYRCTECGKSFKRSSLLSIHQRVHTGVRAFQCPHCPLTFKWSSHFQYHLRQHTGERPYVCKECGKSFKNTSCLRRHSQMHSGLRPHVCSICSKSFSQTSNLKQHERTHSGERPFQCTHCTKCFTHSSNLQLHLRTHSTRKDFKCPYCSKEFVMHSYLQRHIRTHGSGVSLPCSGGEGKDGVVVKANVGGVTTTTTLLNPITLETNENNGSLIVSQPALNIPPNTSQNYFMIQTASGLQLIPLSSPVPAPPPPPPPPAQPQNYFLLQCPSNNGSQSSLILVPTANNPPAAQEPQTLPMLQSFQSVPSALNQAPQTQISQFSTLAQQQQTRIIITGNNNNHINSSVAMSTQTLSANSLLTKPILGRTIRTGGRRGRKPKSALQKSQSSGSQNTGGVPAVPNSHVTCVAGASPVANTTSGSSTSSNPMMSLCPLSTSCKTVSIHSTSSTVAPLVGTSGPPSSTTMVPPATTITTAQVSPPVSHTPGNNSQTTSGEIRTEETMAEKQFVLCFDNEAESKEDMGGSYVLQFEDGGAGGTVDGEGNSLVLQIKTNGQSDGGKEGDKGAMMSLLQDWGEEKQGGRQTGEESSQGESYVLHFHTEAESSATSGTFSRGQETSLQLTCTRNASSLVPLDGQEVVFELGGGTKMEQAPEEGMQMIALIGDEGGMAGEMAHCSSATGGVAEDGGAMEGIFQLESGEGIVIIEVSTSGLRDGGMERGEGREICQTTETMVRVELDQVVMRRMREDDIEAVKALIKEGCEGTENRLILHILTRPLCLFILAVLSSILRCLVHSFILALAIPVFLLIVFLKITMPRSTGVLGSSRPYWDYVGSSYRGTQDETLQNPYARISGKTPVTKAPRRRLGTKEKESTEKITPEREQTAGQVWVADCEGDILGCIFRESESRAGVRRICRLVIGSWYRREGLGRLLVQSLEQKESQRGADRVYAHVPYPSKVGEVFFRKLGYLQLGEQNDEDDGEEVKLEHPERGFLGYPLTKVFYKDL</sequence>
<evidence type="ECO:0000259" key="16">
    <source>
        <dbReference type="PROSITE" id="PS50157"/>
    </source>
</evidence>
<evidence type="ECO:0000256" key="12">
    <source>
        <dbReference type="ARBA" id="ARBA00076068"/>
    </source>
</evidence>
<feature type="domain" description="C2H2-type" evidence="16">
    <location>
        <begin position="138"/>
        <end position="165"/>
    </location>
</feature>
<dbReference type="InterPro" id="IPR000182">
    <property type="entry name" value="GNAT_dom"/>
</dbReference>
<evidence type="ECO:0000256" key="4">
    <source>
        <dbReference type="ARBA" id="ARBA00022723"/>
    </source>
</evidence>
<feature type="domain" description="N-acetyltransferase" evidence="17">
    <location>
        <begin position="1507"/>
        <end position="1659"/>
    </location>
</feature>
<feature type="region of interest" description="Disordered" evidence="14">
    <location>
        <begin position="1133"/>
        <end position="1158"/>
    </location>
</feature>
<name>A0A5C6PI38_9TELE</name>
<dbReference type="GO" id="GO:0032502">
    <property type="term" value="P:developmental process"/>
    <property type="evidence" value="ECO:0007669"/>
    <property type="project" value="UniProtKB-ARBA"/>
</dbReference>
<feature type="compositionally biased region" description="Polar residues" evidence="14">
    <location>
        <begin position="1136"/>
        <end position="1155"/>
    </location>
</feature>
<dbReference type="FunFam" id="3.30.160.60:FF:000202">
    <property type="entry name" value="Zinc finger protein 574"/>
    <property type="match status" value="1"/>
</dbReference>
<dbReference type="SMART" id="SM00355">
    <property type="entry name" value="ZnF_C2H2"/>
    <property type="match status" value="17"/>
</dbReference>
<evidence type="ECO:0000256" key="14">
    <source>
        <dbReference type="SAM" id="MobiDB-lite"/>
    </source>
</evidence>
<keyword evidence="10" id="KW-0804">Transcription</keyword>
<dbReference type="GO" id="GO:0005634">
    <property type="term" value="C:nucleus"/>
    <property type="evidence" value="ECO:0007669"/>
    <property type="project" value="UniProtKB-SubCell"/>
</dbReference>
<dbReference type="FunFam" id="3.30.160.60:FF:000295">
    <property type="entry name" value="zinc finger protein 19"/>
    <property type="match status" value="1"/>
</dbReference>
<keyword evidence="11" id="KW-0539">Nucleus</keyword>
<keyword evidence="15" id="KW-0472">Membrane</keyword>
<dbReference type="GO" id="GO:0010468">
    <property type="term" value="P:regulation of gene expression"/>
    <property type="evidence" value="ECO:0007669"/>
    <property type="project" value="TreeGrafter"/>
</dbReference>
<evidence type="ECO:0000256" key="7">
    <source>
        <dbReference type="ARBA" id="ARBA00022833"/>
    </source>
</evidence>
<feature type="domain" description="C2H2-type" evidence="16">
    <location>
        <begin position="379"/>
        <end position="406"/>
    </location>
</feature>
<feature type="domain" description="C2H2-type" evidence="16">
    <location>
        <begin position="110"/>
        <end position="137"/>
    </location>
</feature>
<dbReference type="FunFam" id="3.30.160.60:FF:002716">
    <property type="entry name" value="Zinc finger protein 212"/>
    <property type="match status" value="1"/>
</dbReference>
<feature type="region of interest" description="Disordered" evidence="14">
    <location>
        <begin position="1517"/>
        <end position="1536"/>
    </location>
</feature>
<feature type="domain" description="C2H2-type" evidence="16">
    <location>
        <begin position="637"/>
        <end position="664"/>
    </location>
</feature>
<dbReference type="PROSITE" id="PS51186">
    <property type="entry name" value="GNAT"/>
    <property type="match status" value="1"/>
</dbReference>
<dbReference type="InterPro" id="IPR013087">
    <property type="entry name" value="Znf_C2H2_type"/>
</dbReference>
<dbReference type="FunFam" id="3.30.160.60:FF:000016">
    <property type="entry name" value="zinc finger protein 37 homolog"/>
    <property type="match status" value="1"/>
</dbReference>
<feature type="compositionally biased region" description="Basic and acidic residues" evidence="14">
    <location>
        <begin position="38"/>
        <end position="52"/>
    </location>
</feature>
<dbReference type="GO" id="GO:0003677">
    <property type="term" value="F:DNA binding"/>
    <property type="evidence" value="ECO:0007669"/>
    <property type="project" value="UniProtKB-KW"/>
</dbReference>
<dbReference type="PROSITE" id="PS50157">
    <property type="entry name" value="ZINC_FINGER_C2H2_2"/>
    <property type="match status" value="17"/>
</dbReference>
<keyword evidence="18" id="KW-0808">Transferase</keyword>
<organism evidence="18 19">
    <name type="scientific">Takifugu flavidus</name>
    <name type="common">sansaifugu</name>
    <dbReference type="NCBI Taxonomy" id="433684"/>
    <lineage>
        <taxon>Eukaryota</taxon>
        <taxon>Metazoa</taxon>
        <taxon>Chordata</taxon>
        <taxon>Craniata</taxon>
        <taxon>Vertebrata</taxon>
        <taxon>Euteleostomi</taxon>
        <taxon>Actinopterygii</taxon>
        <taxon>Neopterygii</taxon>
        <taxon>Teleostei</taxon>
        <taxon>Neoteleostei</taxon>
        <taxon>Acanthomorphata</taxon>
        <taxon>Eupercaria</taxon>
        <taxon>Tetraodontiformes</taxon>
        <taxon>Tetradontoidea</taxon>
        <taxon>Tetraodontidae</taxon>
        <taxon>Takifugu</taxon>
    </lineage>
</organism>
<keyword evidence="15" id="KW-1133">Transmembrane helix</keyword>
<feature type="domain" description="C2H2-type" evidence="16">
    <location>
        <begin position="665"/>
        <end position="692"/>
    </location>
</feature>
<evidence type="ECO:0000313" key="19">
    <source>
        <dbReference type="Proteomes" id="UP000324091"/>
    </source>
</evidence>
<dbReference type="CDD" id="cd04301">
    <property type="entry name" value="NAT_SF"/>
    <property type="match status" value="1"/>
</dbReference>
<dbReference type="FunFam" id="3.30.160.60:FF:000051">
    <property type="entry name" value="zinc finger protein 585A"/>
    <property type="match status" value="1"/>
</dbReference>
<dbReference type="FunFam" id="3.30.160.60:FF:000213">
    <property type="entry name" value="Zinc finger protein 624"/>
    <property type="match status" value="2"/>
</dbReference>
<feature type="domain" description="C2H2-type" evidence="16">
    <location>
        <begin position="222"/>
        <end position="249"/>
    </location>
</feature>
<evidence type="ECO:0000256" key="6">
    <source>
        <dbReference type="ARBA" id="ARBA00022771"/>
    </source>
</evidence>
<evidence type="ECO:0000256" key="2">
    <source>
        <dbReference type="ARBA" id="ARBA00004123"/>
    </source>
</evidence>
<keyword evidence="6 13" id="KW-0863">Zinc-finger</keyword>
<evidence type="ECO:0000256" key="9">
    <source>
        <dbReference type="ARBA" id="ARBA00023125"/>
    </source>
</evidence>
<feature type="domain" description="C2H2-type" evidence="16">
    <location>
        <begin position="250"/>
        <end position="277"/>
    </location>
</feature>
<keyword evidence="8" id="KW-0805">Transcription regulation</keyword>
<feature type="domain" description="C2H2-type" evidence="16">
    <location>
        <begin position="534"/>
        <end position="561"/>
    </location>
</feature>
<feature type="domain" description="C2H2-type" evidence="16">
    <location>
        <begin position="749"/>
        <end position="776"/>
    </location>
</feature>
<evidence type="ECO:0000259" key="17">
    <source>
        <dbReference type="PROSITE" id="PS51186"/>
    </source>
</evidence>
<feature type="domain" description="C2H2-type" evidence="16">
    <location>
        <begin position="194"/>
        <end position="221"/>
    </location>
</feature>
<evidence type="ECO:0000256" key="3">
    <source>
        <dbReference type="ARBA" id="ARBA00006991"/>
    </source>
</evidence>
<feature type="domain" description="C2H2-type" evidence="16">
    <location>
        <begin position="721"/>
        <end position="748"/>
    </location>
</feature>
<evidence type="ECO:0000313" key="18">
    <source>
        <dbReference type="EMBL" id="TWW79143.1"/>
    </source>
</evidence>
<keyword evidence="9" id="KW-0238">DNA-binding</keyword>
<dbReference type="Proteomes" id="UP000324091">
    <property type="component" value="Chromosome 10"/>
</dbReference>
<dbReference type="FunFam" id="3.30.160.60:FF:002343">
    <property type="entry name" value="Zinc finger protein 33A"/>
    <property type="match status" value="1"/>
</dbReference>
<dbReference type="Gene3D" id="3.30.160.60">
    <property type="entry name" value="Classic Zinc Finger"/>
    <property type="match status" value="15"/>
</dbReference>
<evidence type="ECO:0000256" key="8">
    <source>
        <dbReference type="ARBA" id="ARBA00023015"/>
    </source>
</evidence>
<feature type="domain" description="C2H2-type" evidence="16">
    <location>
        <begin position="166"/>
        <end position="193"/>
    </location>
</feature>
<dbReference type="InterPro" id="IPR050331">
    <property type="entry name" value="Zinc_finger"/>
</dbReference>
<keyword evidence="19" id="KW-1185">Reference proteome</keyword>
<feature type="domain" description="C2H2-type" evidence="16">
    <location>
        <begin position="777"/>
        <end position="804"/>
    </location>
</feature>
<dbReference type="GO" id="GO:0008270">
    <property type="term" value="F:zinc ion binding"/>
    <property type="evidence" value="ECO:0007669"/>
    <property type="project" value="UniProtKB-KW"/>
</dbReference>
<dbReference type="Gene3D" id="3.40.630.30">
    <property type="match status" value="1"/>
</dbReference>
<dbReference type="FunFam" id="3.30.160.60:FF:000620">
    <property type="entry name" value="Zinc finger protein 263"/>
    <property type="match status" value="1"/>
</dbReference>
<dbReference type="PANTHER" id="PTHR16515">
    <property type="entry name" value="PR DOMAIN ZINC FINGER PROTEIN"/>
    <property type="match status" value="1"/>
</dbReference>
<protein>
    <recommendedName>
        <fullName evidence="12">Myocardial ischemic preconditioning up-regulated protein 1</fullName>
    </recommendedName>
</protein>
<feature type="region of interest" description="Disordered" evidence="14">
    <location>
        <begin position="605"/>
        <end position="635"/>
    </location>
</feature>
<keyword evidence="7" id="KW-0862">Zinc</keyword>
<feature type="domain" description="C2H2-type" evidence="16">
    <location>
        <begin position="693"/>
        <end position="720"/>
    </location>
</feature>
<evidence type="ECO:0000256" key="1">
    <source>
        <dbReference type="ARBA" id="ARBA00003767"/>
    </source>
</evidence>
<evidence type="ECO:0000256" key="15">
    <source>
        <dbReference type="SAM" id="Phobius"/>
    </source>
</evidence>
<dbReference type="FunFam" id="3.30.160.60:FF:000495">
    <property type="entry name" value="zinc finger protein 668"/>
    <property type="match status" value="1"/>
</dbReference>
<feature type="region of interest" description="Disordered" evidence="14">
    <location>
        <begin position="11"/>
        <end position="55"/>
    </location>
</feature>
<dbReference type="GO" id="GO:0016747">
    <property type="term" value="F:acyltransferase activity, transferring groups other than amino-acyl groups"/>
    <property type="evidence" value="ECO:0007669"/>
    <property type="project" value="InterPro"/>
</dbReference>
<feature type="transmembrane region" description="Helical" evidence="15">
    <location>
        <begin position="1454"/>
        <end position="1473"/>
    </location>
</feature>
<dbReference type="FunFam" id="3.30.160.60:FF:001437">
    <property type="entry name" value="Zinc finger protein 594"/>
    <property type="match status" value="1"/>
</dbReference>
<feature type="domain" description="C2H2-type" evidence="16">
    <location>
        <begin position="501"/>
        <end position="529"/>
    </location>
</feature>
<dbReference type="SUPFAM" id="SSF55729">
    <property type="entry name" value="Acyl-CoA N-acyltransferases (Nat)"/>
    <property type="match status" value="1"/>
</dbReference>
<keyword evidence="5" id="KW-0677">Repeat</keyword>
<comment type="caution">
    <text evidence="18">The sequence shown here is derived from an EMBL/GenBank/DDBJ whole genome shotgun (WGS) entry which is preliminary data.</text>
</comment>
<dbReference type="InterPro" id="IPR016181">
    <property type="entry name" value="Acyl_CoA_acyltransferase"/>
</dbReference>
<dbReference type="Pfam" id="PF00096">
    <property type="entry name" value="zf-C2H2"/>
    <property type="match status" value="12"/>
</dbReference>
<comment type="similarity">
    <text evidence="3">Belongs to the krueppel C2H2-type zinc-finger protein family.</text>
</comment>
<evidence type="ECO:0000256" key="13">
    <source>
        <dbReference type="PROSITE-ProRule" id="PRU00042"/>
    </source>
</evidence>
<dbReference type="Pfam" id="PF00583">
    <property type="entry name" value="Acetyltransf_1"/>
    <property type="match status" value="1"/>
</dbReference>
<feature type="compositionally biased region" description="Polar residues" evidence="14">
    <location>
        <begin position="1043"/>
        <end position="1055"/>
    </location>
</feature>
<keyword evidence="4" id="KW-0479">Metal-binding</keyword>